<organism evidence="14 15">
    <name type="scientific">Chara braunii</name>
    <name type="common">Braun's stonewort</name>
    <dbReference type="NCBI Taxonomy" id="69332"/>
    <lineage>
        <taxon>Eukaryota</taxon>
        <taxon>Viridiplantae</taxon>
        <taxon>Streptophyta</taxon>
        <taxon>Charophyceae</taxon>
        <taxon>Charales</taxon>
        <taxon>Characeae</taxon>
        <taxon>Chara</taxon>
    </lineage>
</organism>
<comment type="subcellular location">
    <subcellularLocation>
        <location evidence="1">Nucleus membrane</location>
        <topology evidence="1">Multi-pass membrane protein</topology>
    </subcellularLocation>
    <subcellularLocation>
        <location evidence="2">Nucleus</location>
        <location evidence="2">Nuclear pore complex</location>
    </subcellularLocation>
</comment>
<name>A0A388KQQ5_CHABU</name>
<protein>
    <submittedName>
        <fullName evidence="14">Uncharacterized protein</fullName>
    </submittedName>
</protein>
<dbReference type="GO" id="GO:0006999">
    <property type="term" value="P:nuclear pore organization"/>
    <property type="evidence" value="ECO:0007669"/>
    <property type="project" value="TreeGrafter"/>
</dbReference>
<keyword evidence="11 13" id="KW-0472">Membrane</keyword>
<comment type="caution">
    <text evidence="14">The sequence shown here is derived from an EMBL/GenBank/DDBJ whole genome shotgun (WGS) entry which is preliminary data.</text>
</comment>
<evidence type="ECO:0000256" key="6">
    <source>
        <dbReference type="ARBA" id="ARBA00022816"/>
    </source>
</evidence>
<dbReference type="GO" id="GO:0030674">
    <property type="term" value="F:protein-macromolecule adaptor activity"/>
    <property type="evidence" value="ECO:0007669"/>
    <property type="project" value="TreeGrafter"/>
</dbReference>
<keyword evidence="5 13" id="KW-0812">Transmembrane</keyword>
<keyword evidence="4" id="KW-0813">Transport</keyword>
<evidence type="ECO:0000256" key="2">
    <source>
        <dbReference type="ARBA" id="ARBA00004567"/>
    </source>
</evidence>
<dbReference type="Gramene" id="GBG72263">
    <property type="protein sequence ID" value="GBG72263"/>
    <property type="gene ID" value="CBR_g11193"/>
</dbReference>
<accession>A0A388KQQ5</accession>
<gene>
    <name evidence="14" type="ORF">CBR_g11193</name>
</gene>
<keyword evidence="15" id="KW-1185">Reference proteome</keyword>
<evidence type="ECO:0000256" key="13">
    <source>
        <dbReference type="SAM" id="Phobius"/>
    </source>
</evidence>
<dbReference type="OMA" id="FTQHIIS"/>
<feature type="transmembrane region" description="Helical" evidence="13">
    <location>
        <begin position="250"/>
        <end position="276"/>
    </location>
</feature>
<evidence type="ECO:0000256" key="8">
    <source>
        <dbReference type="ARBA" id="ARBA00022989"/>
    </source>
</evidence>
<feature type="transmembrane region" description="Helical" evidence="13">
    <location>
        <begin position="210"/>
        <end position="229"/>
    </location>
</feature>
<evidence type="ECO:0000313" key="15">
    <source>
        <dbReference type="Proteomes" id="UP000265515"/>
    </source>
</evidence>
<dbReference type="GO" id="GO:0070762">
    <property type="term" value="C:nuclear pore transmembrane ring"/>
    <property type="evidence" value="ECO:0007669"/>
    <property type="project" value="TreeGrafter"/>
</dbReference>
<keyword evidence="6" id="KW-0509">mRNA transport</keyword>
<evidence type="ECO:0000256" key="7">
    <source>
        <dbReference type="ARBA" id="ARBA00022927"/>
    </source>
</evidence>
<reference evidence="14 15" key="1">
    <citation type="journal article" date="2018" name="Cell">
        <title>The Chara Genome: Secondary Complexity and Implications for Plant Terrestrialization.</title>
        <authorList>
            <person name="Nishiyama T."/>
            <person name="Sakayama H."/>
            <person name="Vries J.D."/>
            <person name="Buschmann H."/>
            <person name="Saint-Marcoux D."/>
            <person name="Ullrich K.K."/>
            <person name="Haas F.B."/>
            <person name="Vanderstraeten L."/>
            <person name="Becker D."/>
            <person name="Lang D."/>
            <person name="Vosolsobe S."/>
            <person name="Rombauts S."/>
            <person name="Wilhelmsson P.K.I."/>
            <person name="Janitza P."/>
            <person name="Kern R."/>
            <person name="Heyl A."/>
            <person name="Rumpler F."/>
            <person name="Villalobos L.I.A.C."/>
            <person name="Clay J.M."/>
            <person name="Skokan R."/>
            <person name="Toyoda A."/>
            <person name="Suzuki Y."/>
            <person name="Kagoshima H."/>
            <person name="Schijlen E."/>
            <person name="Tajeshwar N."/>
            <person name="Catarino B."/>
            <person name="Hetherington A.J."/>
            <person name="Saltykova A."/>
            <person name="Bonnot C."/>
            <person name="Breuninger H."/>
            <person name="Symeonidi A."/>
            <person name="Radhakrishnan G.V."/>
            <person name="Van Nieuwerburgh F."/>
            <person name="Deforce D."/>
            <person name="Chang C."/>
            <person name="Karol K.G."/>
            <person name="Hedrich R."/>
            <person name="Ulvskov P."/>
            <person name="Glockner G."/>
            <person name="Delwiche C.F."/>
            <person name="Petrasek J."/>
            <person name="Van de Peer Y."/>
            <person name="Friml J."/>
            <person name="Beilby M."/>
            <person name="Dolan L."/>
            <person name="Kohara Y."/>
            <person name="Sugano S."/>
            <person name="Fujiyama A."/>
            <person name="Delaux P.-M."/>
            <person name="Quint M."/>
            <person name="TheiBen G."/>
            <person name="Hagemann M."/>
            <person name="Harholt J."/>
            <person name="Dunand C."/>
            <person name="Zachgo S."/>
            <person name="Langdale J."/>
            <person name="Maumus F."/>
            <person name="Straeten D.V.D."/>
            <person name="Gould S.B."/>
            <person name="Rensing S.A."/>
        </authorList>
    </citation>
    <scope>NUCLEOTIDE SEQUENCE [LARGE SCALE GENOMIC DNA]</scope>
    <source>
        <strain evidence="14 15">S276</strain>
    </source>
</reference>
<keyword evidence="12" id="KW-0539">Nucleus</keyword>
<dbReference type="InterPro" id="IPR019049">
    <property type="entry name" value="Nucleoporin_prot_Ndc1/Nup"/>
</dbReference>
<evidence type="ECO:0000256" key="12">
    <source>
        <dbReference type="ARBA" id="ARBA00023242"/>
    </source>
</evidence>
<evidence type="ECO:0000256" key="3">
    <source>
        <dbReference type="ARBA" id="ARBA00005760"/>
    </source>
</evidence>
<keyword evidence="10" id="KW-0906">Nuclear pore complex</keyword>
<dbReference type="EMBL" id="BFEA01000161">
    <property type="protein sequence ID" value="GBG72263.1"/>
    <property type="molecule type" value="Genomic_DNA"/>
</dbReference>
<dbReference type="AlphaFoldDB" id="A0A388KQQ5"/>
<evidence type="ECO:0000256" key="5">
    <source>
        <dbReference type="ARBA" id="ARBA00022692"/>
    </source>
</evidence>
<sequence>MKGGGHTWGVNEGIQEVASAALKEVLLRRWLRCAGITVVMSYGLLVMWNLVSWWRKGIVECILTVLCPQSWPSLAVFASAQLLFILANWIVSEPEYTPSASAVDMLQTAWMNISAKLGLGGYADPANHGKMAGKLARARKVGDRAAFLVLVMASGVLGFPAYLALQPSPSPSSSHDFLLSSSSSSNGPSSSFAGAATTGSTSSLQNGGSTLRLAAGVLLGAVYALRHLYRRDWILSFPIIQKPFFFRAKPAFRAAASVALSLTIPFLVILEVLLWVSRHWLKSSRDAPLDLERACLYFLAGSFIVFCWEVSRHIVEIALTERHAFAPPPGSHASETSPSGLLLAALDFSKHGNQLITYLAFLDLCHILERNVDLWRRVAVFEESGAAYRQVMGHCLDPVNDLTNRIITSLAAGSAGGGGSAGRVNAYNATVQVSSIGSLKKSLSLEAAHLLFKDYQLCSWGARSAAALTAISRKEDAFGIAQLSGCNSAVMSSLLSCLLALEAVGGNNPSGLANVMVRPGLSSGTNVVSRLLGSLNLLSWDGGAGMGLAQSSSAYERIYALVDIVKTSIYKIVDAFGNEMLVVGSGKTGPAAVAFREWIVEKPLFGSRERLGEKISLFLEYKE</sequence>
<dbReference type="PANTHER" id="PTHR13269:SF6">
    <property type="entry name" value="NUCLEOPORIN NDC1"/>
    <property type="match status" value="1"/>
</dbReference>
<keyword evidence="7" id="KW-0653">Protein transport</keyword>
<feature type="transmembrane region" description="Helical" evidence="13">
    <location>
        <begin position="30"/>
        <end position="51"/>
    </location>
</feature>
<evidence type="ECO:0000256" key="11">
    <source>
        <dbReference type="ARBA" id="ARBA00023136"/>
    </source>
</evidence>
<evidence type="ECO:0000256" key="1">
    <source>
        <dbReference type="ARBA" id="ARBA00004232"/>
    </source>
</evidence>
<evidence type="ECO:0000256" key="9">
    <source>
        <dbReference type="ARBA" id="ARBA00023010"/>
    </source>
</evidence>
<keyword evidence="9" id="KW-0811">Translocation</keyword>
<feature type="transmembrane region" description="Helical" evidence="13">
    <location>
        <begin position="145"/>
        <end position="165"/>
    </location>
</feature>
<dbReference type="OrthoDB" id="67850at2759"/>
<dbReference type="Pfam" id="PF09531">
    <property type="entry name" value="Ndc1_Nup"/>
    <property type="match status" value="1"/>
</dbReference>
<evidence type="ECO:0000256" key="4">
    <source>
        <dbReference type="ARBA" id="ARBA00022448"/>
    </source>
</evidence>
<dbReference type="PANTHER" id="PTHR13269">
    <property type="entry name" value="NUCLEOPORIN NDC1"/>
    <property type="match status" value="1"/>
</dbReference>
<evidence type="ECO:0000256" key="10">
    <source>
        <dbReference type="ARBA" id="ARBA00023132"/>
    </source>
</evidence>
<comment type="similarity">
    <text evidence="3">Belongs to the NDC1 family.</text>
</comment>
<proteinExistence type="inferred from homology"/>
<evidence type="ECO:0000313" key="14">
    <source>
        <dbReference type="EMBL" id="GBG72263.1"/>
    </source>
</evidence>
<dbReference type="GO" id="GO:0015031">
    <property type="term" value="P:protein transport"/>
    <property type="evidence" value="ECO:0007669"/>
    <property type="project" value="UniProtKB-KW"/>
</dbReference>
<dbReference type="GO" id="GO:0031965">
    <property type="term" value="C:nuclear membrane"/>
    <property type="evidence" value="ECO:0007669"/>
    <property type="project" value="UniProtKB-SubCell"/>
</dbReference>
<keyword evidence="8 13" id="KW-1133">Transmembrane helix</keyword>
<dbReference type="GO" id="GO:0051028">
    <property type="term" value="P:mRNA transport"/>
    <property type="evidence" value="ECO:0007669"/>
    <property type="project" value="UniProtKB-KW"/>
</dbReference>
<feature type="transmembrane region" description="Helical" evidence="13">
    <location>
        <begin position="71"/>
        <end position="91"/>
    </location>
</feature>
<dbReference type="Proteomes" id="UP000265515">
    <property type="component" value="Unassembled WGS sequence"/>
</dbReference>